<proteinExistence type="predicted"/>
<evidence type="ECO:0000313" key="2">
    <source>
        <dbReference type="Proteomes" id="UP000249661"/>
    </source>
</evidence>
<evidence type="ECO:0000313" key="1">
    <source>
        <dbReference type="EMBL" id="RAH75687.1"/>
    </source>
</evidence>
<sequence length="114" mass="13008">MPQSGILSRWSMQRQCTPWPSWGICWPLEAWSQGDIFLTQNEGGLVKLLDVSVQLLRIVPDGTHNHEIELIGTAYTLMAFHINTWHLSHLEKSLSIPSPARITRRISLQSYSVK</sequence>
<organism evidence="1 2">
    <name type="scientific">Aspergillus aculeatinus CBS 121060</name>
    <dbReference type="NCBI Taxonomy" id="1448322"/>
    <lineage>
        <taxon>Eukaryota</taxon>
        <taxon>Fungi</taxon>
        <taxon>Dikarya</taxon>
        <taxon>Ascomycota</taxon>
        <taxon>Pezizomycotina</taxon>
        <taxon>Eurotiomycetes</taxon>
        <taxon>Eurotiomycetidae</taxon>
        <taxon>Eurotiales</taxon>
        <taxon>Aspergillaceae</taxon>
        <taxon>Aspergillus</taxon>
        <taxon>Aspergillus subgen. Circumdati</taxon>
    </lineage>
</organism>
<dbReference type="Proteomes" id="UP000249661">
    <property type="component" value="Unassembled WGS sequence"/>
</dbReference>
<accession>A0ACD1HQB6</accession>
<protein>
    <submittedName>
        <fullName evidence="1">Uncharacterized protein</fullName>
    </submittedName>
</protein>
<name>A0ACD1HQB6_9EURO</name>
<reference evidence="1" key="1">
    <citation type="submission" date="2018-02" db="EMBL/GenBank/DDBJ databases">
        <title>The genomes of Aspergillus section Nigri reveals drivers in fungal speciation.</title>
        <authorList>
            <consortium name="DOE Joint Genome Institute"/>
            <person name="Vesth T.C."/>
            <person name="Nybo J."/>
            <person name="Theobald S."/>
            <person name="Brandl J."/>
            <person name="Frisvad J.C."/>
            <person name="Nielsen K.F."/>
            <person name="Lyhne E.K."/>
            <person name="Kogle M.E."/>
            <person name="Kuo A."/>
            <person name="Riley R."/>
            <person name="Clum A."/>
            <person name="Nolan M."/>
            <person name="Lipzen A."/>
            <person name="Salamov A."/>
            <person name="Henrissat B."/>
            <person name="Wiebenga A."/>
            <person name="De vries R.P."/>
            <person name="Grigoriev I.V."/>
            <person name="Mortensen U.H."/>
            <person name="Andersen M.R."/>
            <person name="Baker S.E."/>
        </authorList>
    </citation>
    <scope>NUCLEOTIDE SEQUENCE</scope>
    <source>
        <strain evidence="1">CBS 121060</strain>
    </source>
</reference>
<keyword evidence="2" id="KW-1185">Reference proteome</keyword>
<gene>
    <name evidence="1" type="ORF">BO66DRAFT_14142</name>
</gene>
<dbReference type="EMBL" id="KZ824933">
    <property type="protein sequence ID" value="RAH75687.1"/>
    <property type="molecule type" value="Genomic_DNA"/>
</dbReference>